<organism evidence="1 2">
    <name type="scientific">Inconstantimicrobium porci</name>
    <dbReference type="NCBI Taxonomy" id="2652291"/>
    <lineage>
        <taxon>Bacteria</taxon>
        <taxon>Bacillati</taxon>
        <taxon>Bacillota</taxon>
        <taxon>Clostridia</taxon>
        <taxon>Eubacteriales</taxon>
        <taxon>Clostridiaceae</taxon>
        <taxon>Inconstantimicrobium</taxon>
    </lineage>
</organism>
<gene>
    <name evidence="1" type="ORF">FYJ33_09910</name>
</gene>
<proteinExistence type="predicted"/>
<dbReference type="AlphaFoldDB" id="A0A7X2MZ20"/>
<evidence type="ECO:0000313" key="1">
    <source>
        <dbReference type="EMBL" id="MSR91704.1"/>
    </source>
</evidence>
<dbReference type="EMBL" id="VULX01000014">
    <property type="protein sequence ID" value="MSR91704.1"/>
    <property type="molecule type" value="Genomic_DNA"/>
</dbReference>
<comment type="caution">
    <text evidence="1">The sequence shown here is derived from an EMBL/GenBank/DDBJ whole genome shotgun (WGS) entry which is preliminary data.</text>
</comment>
<sequence length="157" mass="18337">MYSFDIDLKNGYMIIGARSSDKKNVTFNLLTLLDIKNKKKTLLAKSSEKISTSIHYPNVAFQIKDKIHAYNIEKKKDDFVLQCGKIPCNTIIKDEYVIWNDDKLSIYSIKDKKLYETANGWFVNDPNNEDVKMISGDILFWKDNDNVRYLKLKDINK</sequence>
<evidence type="ECO:0000313" key="2">
    <source>
        <dbReference type="Proteomes" id="UP000460287"/>
    </source>
</evidence>
<protein>
    <submittedName>
        <fullName evidence="1">Uncharacterized protein</fullName>
    </submittedName>
</protein>
<accession>A0A7X2MZ20</accession>
<name>A0A7X2MZ20_9CLOT</name>
<dbReference type="Proteomes" id="UP000460287">
    <property type="component" value="Unassembled WGS sequence"/>
</dbReference>
<reference evidence="1 2" key="1">
    <citation type="submission" date="2019-08" db="EMBL/GenBank/DDBJ databases">
        <title>In-depth cultivation of the pig gut microbiome towards novel bacterial diversity and tailored functional studies.</title>
        <authorList>
            <person name="Wylensek D."/>
            <person name="Hitch T.C.A."/>
            <person name="Clavel T."/>
        </authorList>
    </citation>
    <scope>NUCLEOTIDE SEQUENCE [LARGE SCALE GENOMIC DNA]</scope>
    <source>
        <strain evidence="1 2">WCA-383-APC-5B</strain>
    </source>
</reference>
<keyword evidence="2" id="KW-1185">Reference proteome</keyword>
<dbReference type="RefSeq" id="WP_154531599.1">
    <property type="nucleotide sequence ID" value="NZ_JAQXTV010000059.1"/>
</dbReference>